<evidence type="ECO:0000313" key="3">
    <source>
        <dbReference type="Proteomes" id="UP000054721"/>
    </source>
</evidence>
<organism evidence="2 3">
    <name type="scientific">Trichinella nativa</name>
    <dbReference type="NCBI Taxonomy" id="6335"/>
    <lineage>
        <taxon>Eukaryota</taxon>
        <taxon>Metazoa</taxon>
        <taxon>Ecdysozoa</taxon>
        <taxon>Nematoda</taxon>
        <taxon>Enoplea</taxon>
        <taxon>Dorylaimia</taxon>
        <taxon>Trichinellida</taxon>
        <taxon>Trichinellidae</taxon>
        <taxon>Trichinella</taxon>
    </lineage>
</organism>
<dbReference type="AlphaFoldDB" id="A0A0V1LQT6"/>
<reference evidence="2 3" key="1">
    <citation type="submission" date="2015-05" db="EMBL/GenBank/DDBJ databases">
        <title>Evolution of Trichinella species and genotypes.</title>
        <authorList>
            <person name="Korhonen P.K."/>
            <person name="Edoardo P."/>
            <person name="Giuseppe L.R."/>
            <person name="Gasser R.B."/>
        </authorList>
    </citation>
    <scope>NUCLEOTIDE SEQUENCE [LARGE SCALE GENOMIC DNA]</scope>
    <source>
        <strain evidence="2">ISS10</strain>
    </source>
</reference>
<dbReference type="Proteomes" id="UP000054721">
    <property type="component" value="Unassembled WGS sequence"/>
</dbReference>
<feature type="region of interest" description="Disordered" evidence="1">
    <location>
        <begin position="26"/>
        <end position="95"/>
    </location>
</feature>
<proteinExistence type="predicted"/>
<feature type="compositionally biased region" description="Basic residues" evidence="1">
    <location>
        <begin position="61"/>
        <end position="74"/>
    </location>
</feature>
<evidence type="ECO:0000313" key="2">
    <source>
        <dbReference type="EMBL" id="KRZ61724.1"/>
    </source>
</evidence>
<sequence>MSYHTPEIRQDHPRTCWNMSNRACAARSTDTRTWPALGAKRRSPPRGNSTPAHPRQPGPKLPRRRSGPTRHRGASRAVSSCERPYPVDWNTSTRC</sequence>
<protein>
    <submittedName>
        <fullName evidence="2">Uncharacterized protein</fullName>
    </submittedName>
</protein>
<evidence type="ECO:0000256" key="1">
    <source>
        <dbReference type="SAM" id="MobiDB-lite"/>
    </source>
</evidence>
<keyword evidence="3" id="KW-1185">Reference proteome</keyword>
<gene>
    <name evidence="2" type="ORF">T02_8244</name>
</gene>
<comment type="caution">
    <text evidence="2">The sequence shown here is derived from an EMBL/GenBank/DDBJ whole genome shotgun (WGS) entry which is preliminary data.</text>
</comment>
<name>A0A0V1LQT6_9BILA</name>
<dbReference type="EMBL" id="JYDW01000015">
    <property type="protein sequence ID" value="KRZ61724.1"/>
    <property type="molecule type" value="Genomic_DNA"/>
</dbReference>
<accession>A0A0V1LQT6</accession>